<name>A0ABW4DK55_9LACO</name>
<sequence length="109" mass="13008">MTHLEITEKLIQFILTAPEVVREPRVYSNQVTYAFSDKLPVPGQHQLFPEMRLHVERLNYEFVEQQYAKIDQLFKQTRDTVDNQKFADVWLTTSHLTDRGLYLVEFSFE</sequence>
<keyword evidence="2" id="KW-1185">Reference proteome</keyword>
<proteinExistence type="predicted"/>
<dbReference type="RefSeq" id="WP_125578398.1">
    <property type="nucleotide sequence ID" value="NZ_JBHTOF010000021.1"/>
</dbReference>
<comment type="caution">
    <text evidence="1">The sequence shown here is derived from an EMBL/GenBank/DDBJ whole genome shotgun (WGS) entry which is preliminary data.</text>
</comment>
<protein>
    <recommendedName>
        <fullName evidence="3">DUF806 family protein</fullName>
    </recommendedName>
</protein>
<reference evidence="2" key="1">
    <citation type="journal article" date="2019" name="Int. J. Syst. Evol. Microbiol.">
        <title>The Global Catalogue of Microorganisms (GCM) 10K type strain sequencing project: providing services to taxonomists for standard genome sequencing and annotation.</title>
        <authorList>
            <consortium name="The Broad Institute Genomics Platform"/>
            <consortium name="The Broad Institute Genome Sequencing Center for Infectious Disease"/>
            <person name="Wu L."/>
            <person name="Ma J."/>
        </authorList>
    </citation>
    <scope>NUCLEOTIDE SEQUENCE [LARGE SCALE GENOMIC DNA]</scope>
    <source>
        <strain evidence="2">CCM 8951</strain>
    </source>
</reference>
<evidence type="ECO:0000313" key="2">
    <source>
        <dbReference type="Proteomes" id="UP001597244"/>
    </source>
</evidence>
<dbReference type="Proteomes" id="UP001597244">
    <property type="component" value="Unassembled WGS sequence"/>
</dbReference>
<evidence type="ECO:0000313" key="1">
    <source>
        <dbReference type="EMBL" id="MFD1464979.1"/>
    </source>
</evidence>
<gene>
    <name evidence="1" type="ORF">ACFQ4L_02585</name>
</gene>
<organism evidence="1 2">
    <name type="scientific">Lapidilactobacillus mulanensis</name>
    <dbReference type="NCBI Taxonomy" id="2485999"/>
    <lineage>
        <taxon>Bacteria</taxon>
        <taxon>Bacillati</taxon>
        <taxon>Bacillota</taxon>
        <taxon>Bacilli</taxon>
        <taxon>Lactobacillales</taxon>
        <taxon>Lactobacillaceae</taxon>
        <taxon>Lapidilactobacillus</taxon>
    </lineage>
</organism>
<evidence type="ECO:0008006" key="3">
    <source>
        <dbReference type="Google" id="ProtNLM"/>
    </source>
</evidence>
<dbReference type="EMBL" id="JBHTOF010000021">
    <property type="protein sequence ID" value="MFD1464979.1"/>
    <property type="molecule type" value="Genomic_DNA"/>
</dbReference>
<accession>A0ABW4DK55</accession>